<name>A0A397TN32_9GLOM</name>
<accession>A0A397TN32</accession>
<dbReference type="Proteomes" id="UP000265703">
    <property type="component" value="Unassembled WGS sequence"/>
</dbReference>
<comment type="caution">
    <text evidence="2">The sequence shown here is derived from an EMBL/GenBank/DDBJ whole genome shotgun (WGS) entry which is preliminary data.</text>
</comment>
<protein>
    <recommendedName>
        <fullName evidence="4">Crinkler (CRN) family protein</fullName>
    </recommendedName>
</protein>
<dbReference type="OrthoDB" id="2414517at2759"/>
<evidence type="ECO:0000256" key="1">
    <source>
        <dbReference type="SAM" id="MobiDB-lite"/>
    </source>
</evidence>
<evidence type="ECO:0000313" key="3">
    <source>
        <dbReference type="Proteomes" id="UP000265703"/>
    </source>
</evidence>
<evidence type="ECO:0000313" key="2">
    <source>
        <dbReference type="EMBL" id="RIA99378.1"/>
    </source>
</evidence>
<proteinExistence type="predicted"/>
<reference evidence="2 3" key="1">
    <citation type="submission" date="2018-06" db="EMBL/GenBank/DDBJ databases">
        <title>Comparative genomics reveals the genomic features of Rhizophagus irregularis, R. cerebriforme, R. diaphanum and Gigaspora rosea, and their symbiotic lifestyle signature.</title>
        <authorList>
            <person name="Morin E."/>
            <person name="San Clemente H."/>
            <person name="Chen E.C.H."/>
            <person name="De La Providencia I."/>
            <person name="Hainaut M."/>
            <person name="Kuo A."/>
            <person name="Kohler A."/>
            <person name="Murat C."/>
            <person name="Tang N."/>
            <person name="Roy S."/>
            <person name="Loubradou J."/>
            <person name="Henrissat B."/>
            <person name="Grigoriev I.V."/>
            <person name="Corradi N."/>
            <person name="Roux C."/>
            <person name="Martin F.M."/>
        </authorList>
    </citation>
    <scope>NUCLEOTIDE SEQUENCE [LARGE SCALE GENOMIC DNA]</scope>
    <source>
        <strain evidence="2 3">DAOM 227022</strain>
    </source>
</reference>
<keyword evidence="3" id="KW-1185">Reference proteome</keyword>
<organism evidence="2 3">
    <name type="scientific">Glomus cerebriforme</name>
    <dbReference type="NCBI Taxonomy" id="658196"/>
    <lineage>
        <taxon>Eukaryota</taxon>
        <taxon>Fungi</taxon>
        <taxon>Fungi incertae sedis</taxon>
        <taxon>Mucoromycota</taxon>
        <taxon>Glomeromycotina</taxon>
        <taxon>Glomeromycetes</taxon>
        <taxon>Glomerales</taxon>
        <taxon>Glomeraceae</taxon>
        <taxon>Glomus</taxon>
    </lineage>
</organism>
<dbReference type="AlphaFoldDB" id="A0A397TN32"/>
<gene>
    <name evidence="2" type="ORF">C1645_870075</name>
</gene>
<sequence length="270" mass="30472">MARIIVVRQWGHSGDEPISELKKAIKAEKAPEFDNFHVDRLKLWNIGDYWAKKPPKRHIHVLVEPPETTASSNEVLELRKQLASMQALLKKSVGCCITAFDVVVSPKRTKGFKWTVNIEHATLDSLKEYIHLREMLQLFVSKNNLKFTSFSDWTFSSVCQLYGLGGETKDPTMAMFPIFSCVISGPNGHGPLDFAIDLRQTAKTVGVTERKADEMEEDRTFGRVFGVVTDAEKFYFMEAQKPDDDSQSGEGPREIKRVRSTGDLSGKSDK</sequence>
<dbReference type="EMBL" id="QKYT01000005">
    <property type="protein sequence ID" value="RIA99378.1"/>
    <property type="molecule type" value="Genomic_DNA"/>
</dbReference>
<evidence type="ECO:0008006" key="4">
    <source>
        <dbReference type="Google" id="ProtNLM"/>
    </source>
</evidence>
<feature type="region of interest" description="Disordered" evidence="1">
    <location>
        <begin position="238"/>
        <end position="270"/>
    </location>
</feature>